<evidence type="ECO:0000313" key="2">
    <source>
        <dbReference type="Proteomes" id="UP001367508"/>
    </source>
</evidence>
<sequence>MLHRHHHSGLGMVEKRRHIGFYVGDDGNEFNNQENMVVKVMVGDMTSLLEFEEETLVICVLLNFVEFQVQTLDLLSKSKAYFYDTKGMSGAYSGDASFKAYSKCEIVSCDDFKATFKAQAIGAKPKEKDGETLPVQDGKDELGMMKRHLNMVFIGHIDAGFKQTKGR</sequence>
<reference evidence="1 2" key="1">
    <citation type="submission" date="2024-01" db="EMBL/GenBank/DDBJ databases">
        <title>The genomes of 5 underutilized Papilionoideae crops provide insights into root nodulation and disease resistanc.</title>
        <authorList>
            <person name="Jiang F."/>
        </authorList>
    </citation>
    <scope>NUCLEOTIDE SEQUENCE [LARGE SCALE GENOMIC DNA]</scope>
    <source>
        <strain evidence="1">LVBAO_FW01</strain>
        <tissue evidence="1">Leaves</tissue>
    </source>
</reference>
<accession>A0AAN9KUN8</accession>
<evidence type="ECO:0000313" key="1">
    <source>
        <dbReference type="EMBL" id="KAK7324270.1"/>
    </source>
</evidence>
<proteinExistence type="predicted"/>
<protein>
    <submittedName>
        <fullName evidence="1">Uncharacterized protein</fullName>
    </submittedName>
</protein>
<organism evidence="1 2">
    <name type="scientific">Canavalia gladiata</name>
    <name type="common">Sword bean</name>
    <name type="synonym">Dolichos gladiatus</name>
    <dbReference type="NCBI Taxonomy" id="3824"/>
    <lineage>
        <taxon>Eukaryota</taxon>
        <taxon>Viridiplantae</taxon>
        <taxon>Streptophyta</taxon>
        <taxon>Embryophyta</taxon>
        <taxon>Tracheophyta</taxon>
        <taxon>Spermatophyta</taxon>
        <taxon>Magnoliopsida</taxon>
        <taxon>eudicotyledons</taxon>
        <taxon>Gunneridae</taxon>
        <taxon>Pentapetalae</taxon>
        <taxon>rosids</taxon>
        <taxon>fabids</taxon>
        <taxon>Fabales</taxon>
        <taxon>Fabaceae</taxon>
        <taxon>Papilionoideae</taxon>
        <taxon>50 kb inversion clade</taxon>
        <taxon>NPAAA clade</taxon>
        <taxon>indigoferoid/millettioid clade</taxon>
        <taxon>Phaseoleae</taxon>
        <taxon>Canavalia</taxon>
    </lineage>
</organism>
<keyword evidence="2" id="KW-1185">Reference proteome</keyword>
<dbReference type="EMBL" id="JAYMYQ010000006">
    <property type="protein sequence ID" value="KAK7324270.1"/>
    <property type="molecule type" value="Genomic_DNA"/>
</dbReference>
<comment type="caution">
    <text evidence="1">The sequence shown here is derived from an EMBL/GenBank/DDBJ whole genome shotgun (WGS) entry which is preliminary data.</text>
</comment>
<gene>
    <name evidence="1" type="ORF">VNO77_27801</name>
</gene>
<name>A0AAN9KUN8_CANGL</name>
<dbReference type="AlphaFoldDB" id="A0AAN9KUN8"/>
<dbReference type="Proteomes" id="UP001367508">
    <property type="component" value="Unassembled WGS sequence"/>
</dbReference>